<comment type="subcellular location">
    <subcellularLocation>
        <location evidence="1">Membrane</location>
        <topology evidence="1">Multi-pass membrane protein</topology>
    </subcellularLocation>
</comment>
<dbReference type="HOGENOM" id="CLU_019699_3_1_1"/>
<dbReference type="GO" id="GO:0034488">
    <property type="term" value="P:basic amino acid transmembrane export from vacuole"/>
    <property type="evidence" value="ECO:0007669"/>
    <property type="project" value="TreeGrafter"/>
</dbReference>
<comment type="similarity">
    <text evidence="5">Belongs to the laat-1 family.</text>
</comment>
<gene>
    <name evidence="9" type="ORF">CTRG_02475</name>
</gene>
<feature type="region of interest" description="Disordered" evidence="7">
    <location>
        <begin position="108"/>
        <end position="131"/>
    </location>
</feature>
<reference evidence="9 10" key="1">
    <citation type="journal article" date="2009" name="Nature">
        <title>Evolution of pathogenicity and sexual reproduction in eight Candida genomes.</title>
        <authorList>
            <person name="Butler G."/>
            <person name="Rasmussen M.D."/>
            <person name="Lin M.F."/>
            <person name="Santos M.A."/>
            <person name="Sakthikumar S."/>
            <person name="Munro C.A."/>
            <person name="Rheinbay E."/>
            <person name="Grabherr M."/>
            <person name="Forche A."/>
            <person name="Reedy J.L."/>
            <person name="Agrafioti I."/>
            <person name="Arnaud M.B."/>
            <person name="Bates S."/>
            <person name="Brown A.J."/>
            <person name="Brunke S."/>
            <person name="Costanzo M.C."/>
            <person name="Fitzpatrick D.A."/>
            <person name="de Groot P.W."/>
            <person name="Harris D."/>
            <person name="Hoyer L.L."/>
            <person name="Hube B."/>
            <person name="Klis F.M."/>
            <person name="Kodira C."/>
            <person name="Lennard N."/>
            <person name="Logue M.E."/>
            <person name="Martin R."/>
            <person name="Neiman A.M."/>
            <person name="Nikolaou E."/>
            <person name="Quail M.A."/>
            <person name="Quinn J."/>
            <person name="Santos M.C."/>
            <person name="Schmitzberger F.F."/>
            <person name="Sherlock G."/>
            <person name="Shah P."/>
            <person name="Silverstein K.A."/>
            <person name="Skrzypek M.S."/>
            <person name="Soll D."/>
            <person name="Staggs R."/>
            <person name="Stansfield I."/>
            <person name="Stumpf M.P."/>
            <person name="Sudbery P.E."/>
            <person name="Srikantha T."/>
            <person name="Zeng Q."/>
            <person name="Berman J."/>
            <person name="Berriman M."/>
            <person name="Heitman J."/>
            <person name="Gow N.A."/>
            <person name="Lorenz M.C."/>
            <person name="Birren B.W."/>
            <person name="Kellis M."/>
            <person name="Cuomo C.A."/>
        </authorList>
    </citation>
    <scope>NUCLEOTIDE SEQUENCE [LARGE SCALE GENOMIC DNA]</scope>
    <source>
        <strain evidence="10">ATCC MYA-3404 / T1</strain>
    </source>
</reference>
<protein>
    <submittedName>
        <fullName evidence="9">Uncharacterized protein</fullName>
    </submittedName>
</protein>
<dbReference type="Proteomes" id="UP000002037">
    <property type="component" value="Unassembled WGS sequence"/>
</dbReference>
<dbReference type="KEGG" id="ctp:CTRG_02475"/>
<accession>C5M7V3</accession>
<dbReference type="PANTHER" id="PTHR16201">
    <property type="entry name" value="SEVEN TRANSMEMBRANE PROTEIN 1-RELATED"/>
    <property type="match status" value="1"/>
</dbReference>
<keyword evidence="2 8" id="KW-0812">Transmembrane</keyword>
<feature type="region of interest" description="Disordered" evidence="7">
    <location>
        <begin position="152"/>
        <end position="179"/>
    </location>
</feature>
<dbReference type="PANTHER" id="PTHR16201:SF34">
    <property type="entry name" value="LYSOSOMAL AMINO ACID TRANSPORTER 1"/>
    <property type="match status" value="1"/>
</dbReference>
<evidence type="ECO:0000256" key="1">
    <source>
        <dbReference type="ARBA" id="ARBA00004141"/>
    </source>
</evidence>
<dbReference type="EMBL" id="GG692397">
    <property type="protein sequence ID" value="EER33657.1"/>
    <property type="molecule type" value="Genomic_DNA"/>
</dbReference>
<name>C5M7V3_CANTT</name>
<keyword evidence="4 8" id="KW-0472">Membrane</keyword>
<evidence type="ECO:0000256" key="7">
    <source>
        <dbReference type="SAM" id="MobiDB-lite"/>
    </source>
</evidence>
<sequence length="345" mass="38560">MTTCPSTVSFISSTFSTISIVSWIFAQLPQIIKNYTNKSSEGISPGFLLLWFMGDFLSFTSCLVNIDTVLKFQLYISVFFLCNDIALCFQYYHYNYVHTRYTSVEMDETQNERRVDDNDGEELPKTPMDNEDVSLYQGQDIHRISHAQNIEHSTSEDYVTSSPSSYDSTNEEGGRNISTSGSGIIKKSIVGTMLQAGKAVAMPLSSTATTVITSSDSHDSLGLFLAWGGTVLYCLSRCPQLYKNYKRKSVEGISPLLFGAALLGNLTYTLSILSSCEFFEGGAVQHEFIIKELPYILGSSGTVVFDIAYFVQKYMYSNNSRTTRGTNTMVMESWDDIESRHSNRS</sequence>
<evidence type="ECO:0000313" key="10">
    <source>
        <dbReference type="Proteomes" id="UP000002037"/>
    </source>
</evidence>
<evidence type="ECO:0000256" key="4">
    <source>
        <dbReference type="ARBA" id="ARBA00023136"/>
    </source>
</evidence>
<feature type="compositionally biased region" description="Polar residues" evidence="7">
    <location>
        <begin position="152"/>
        <end position="168"/>
    </location>
</feature>
<dbReference type="GO" id="GO:0015174">
    <property type="term" value="F:basic amino acid transmembrane transporter activity"/>
    <property type="evidence" value="ECO:0007669"/>
    <property type="project" value="TreeGrafter"/>
</dbReference>
<proteinExistence type="inferred from homology"/>
<dbReference type="Gene3D" id="1.20.1280.290">
    <property type="match status" value="2"/>
</dbReference>
<dbReference type="OrthoDB" id="8048523at2759"/>
<evidence type="ECO:0000256" key="3">
    <source>
        <dbReference type="ARBA" id="ARBA00022989"/>
    </source>
</evidence>
<dbReference type="InterPro" id="IPR051415">
    <property type="entry name" value="LAAT-1"/>
</dbReference>
<evidence type="ECO:0000256" key="5">
    <source>
        <dbReference type="ARBA" id="ARBA00038039"/>
    </source>
</evidence>
<dbReference type="FunFam" id="1.20.1280.290:FF:000009">
    <property type="entry name" value="PQ loop repeat family protein"/>
    <property type="match status" value="1"/>
</dbReference>
<dbReference type="SMART" id="SM00679">
    <property type="entry name" value="CTNS"/>
    <property type="match status" value="2"/>
</dbReference>
<feature type="transmembrane region" description="Helical" evidence="8">
    <location>
        <begin position="253"/>
        <end position="273"/>
    </location>
</feature>
<feature type="transmembrane region" description="Helical" evidence="8">
    <location>
        <begin position="6"/>
        <end position="26"/>
    </location>
</feature>
<dbReference type="Pfam" id="PF04193">
    <property type="entry name" value="PQ-loop"/>
    <property type="match status" value="2"/>
</dbReference>
<evidence type="ECO:0000256" key="2">
    <source>
        <dbReference type="ARBA" id="ARBA00022692"/>
    </source>
</evidence>
<evidence type="ECO:0000256" key="8">
    <source>
        <dbReference type="SAM" id="Phobius"/>
    </source>
</evidence>
<dbReference type="InterPro" id="IPR006603">
    <property type="entry name" value="PQ-loop_rpt"/>
</dbReference>
<feature type="transmembrane region" description="Helical" evidence="8">
    <location>
        <begin position="47"/>
        <end position="66"/>
    </location>
</feature>
<dbReference type="VEuPathDB" id="FungiDB:CTRG_02475"/>
<organism evidence="9 10">
    <name type="scientific">Candida tropicalis (strain ATCC MYA-3404 / T1)</name>
    <name type="common">Yeast</name>
    <dbReference type="NCBI Taxonomy" id="294747"/>
    <lineage>
        <taxon>Eukaryota</taxon>
        <taxon>Fungi</taxon>
        <taxon>Dikarya</taxon>
        <taxon>Ascomycota</taxon>
        <taxon>Saccharomycotina</taxon>
        <taxon>Pichiomycetes</taxon>
        <taxon>Debaryomycetaceae</taxon>
        <taxon>Candida/Lodderomyces clade</taxon>
        <taxon>Candida</taxon>
    </lineage>
</organism>
<evidence type="ECO:0000313" key="9">
    <source>
        <dbReference type="EMBL" id="EER33657.1"/>
    </source>
</evidence>
<dbReference type="RefSeq" id="XP_002548178.1">
    <property type="nucleotide sequence ID" value="XM_002548132.1"/>
</dbReference>
<keyword evidence="10" id="KW-1185">Reference proteome</keyword>
<dbReference type="GO" id="GO:0000329">
    <property type="term" value="C:fungal-type vacuole membrane"/>
    <property type="evidence" value="ECO:0007669"/>
    <property type="project" value="TreeGrafter"/>
</dbReference>
<dbReference type="AlphaFoldDB" id="C5M7V3"/>
<dbReference type="eggNOG" id="KOG2913">
    <property type="taxonomic scope" value="Eukaryota"/>
</dbReference>
<evidence type="ECO:0000256" key="6">
    <source>
        <dbReference type="ARBA" id="ARBA00050768"/>
    </source>
</evidence>
<keyword evidence="3 8" id="KW-1133">Transmembrane helix</keyword>
<dbReference type="GeneID" id="8297593"/>
<feature type="transmembrane region" description="Helical" evidence="8">
    <location>
        <begin position="293"/>
        <end position="311"/>
    </location>
</feature>
<comment type="catalytic activity">
    <reaction evidence="6">
        <text>L-histidine(out) + L-arginine(in) = L-histidine(in) + L-arginine(out)</text>
        <dbReference type="Rhea" id="RHEA:71063"/>
        <dbReference type="ChEBI" id="CHEBI:32682"/>
        <dbReference type="ChEBI" id="CHEBI:57595"/>
    </reaction>
</comment>
<dbReference type="FunFam" id="1.20.1280.290:FF:000038">
    <property type="entry name" value="PQ loop repeat containing 2"/>
    <property type="match status" value="1"/>
</dbReference>